<sequence>MKKYAQILADMEHKIASGHYRAGQRVPSVREAAQQYGVSPGTIVKAYAELETRHAIYSIPQSGYYVVDQAGGEKRGGEHGAIDFSSSSPDAGLFPHQDFQHCLNKAFEIYGRQLFNYGDLAVTDILRRTLASHLADSQVFAKAERIMLTAGIQHALGILTLMPFPNGKTEILVEQPSYNLYLRFLEAERLPVSWIMRTSGGIDLDELEAKFRSGRIKFFYTMSRFHNPLGTTLSGKEREAVAKLAGKYDVYVVEDDYMADLGEVKGFEPIFAHDRTSHVIYLKSFSKIIFPGLRLGAAVLPEPLIDTFRHYSRFAETSVLSQAVLDVYIKNGMYARHRRGMYKQYAARNQRLHEALRKQDPEHWIEAPSASSGLYTHFRLPRTVNLERLVRRLAERKVAVTSGKPYYLSDCRDRDKFLRISVSRADPNRIEEGIRAIVEEIGHCGR</sequence>
<dbReference type="InterPro" id="IPR015424">
    <property type="entry name" value="PyrdxlP-dep_Trfase"/>
</dbReference>
<evidence type="ECO:0000256" key="6">
    <source>
        <dbReference type="ARBA" id="ARBA00023125"/>
    </source>
</evidence>
<protein>
    <submittedName>
        <fullName evidence="9">Transcriptional regulator, GntR family with aminotransferase domain</fullName>
    </submittedName>
</protein>
<organism evidence="9 10">
    <name type="scientific">Thermobacillus xylanilyticus</name>
    <dbReference type="NCBI Taxonomy" id="76633"/>
    <lineage>
        <taxon>Bacteria</taxon>
        <taxon>Bacillati</taxon>
        <taxon>Bacillota</taxon>
        <taxon>Bacilli</taxon>
        <taxon>Bacillales</taxon>
        <taxon>Paenibacillaceae</taxon>
        <taxon>Thermobacillus</taxon>
    </lineage>
</organism>
<gene>
    <name evidence="9" type="primary">txxe 3347</name>
    <name evidence="9" type="ORF">TXXE_18730</name>
</gene>
<dbReference type="RefSeq" id="WP_213486686.1">
    <property type="nucleotide sequence ID" value="NZ_CAJRAY010000097.1"/>
</dbReference>
<dbReference type="PANTHER" id="PTHR46577">
    <property type="entry name" value="HTH-TYPE TRANSCRIPTIONAL REGULATORY PROTEIN GABR"/>
    <property type="match status" value="1"/>
</dbReference>
<dbReference type="InterPro" id="IPR015421">
    <property type="entry name" value="PyrdxlP-dep_Trfase_major"/>
</dbReference>
<dbReference type="Gene3D" id="1.10.10.10">
    <property type="entry name" value="Winged helix-like DNA-binding domain superfamily/Winged helix DNA-binding domain"/>
    <property type="match status" value="1"/>
</dbReference>
<dbReference type="SMART" id="SM00345">
    <property type="entry name" value="HTH_GNTR"/>
    <property type="match status" value="1"/>
</dbReference>
<dbReference type="PROSITE" id="PS50949">
    <property type="entry name" value="HTH_GNTR"/>
    <property type="match status" value="1"/>
</dbReference>
<dbReference type="SUPFAM" id="SSF46785">
    <property type="entry name" value="Winged helix' DNA-binding domain"/>
    <property type="match status" value="1"/>
</dbReference>
<dbReference type="Gene3D" id="3.40.640.10">
    <property type="entry name" value="Type I PLP-dependent aspartate aminotransferase-like (Major domain)"/>
    <property type="match status" value="1"/>
</dbReference>
<dbReference type="InterPro" id="IPR000524">
    <property type="entry name" value="Tscrpt_reg_HTH_GntR"/>
</dbReference>
<dbReference type="InterPro" id="IPR036388">
    <property type="entry name" value="WH-like_DNA-bd_sf"/>
</dbReference>
<dbReference type="InterPro" id="IPR051446">
    <property type="entry name" value="HTH_trans_reg/aminotransferase"/>
</dbReference>
<feature type="domain" description="HTH gntR-type" evidence="8">
    <location>
        <begin position="1"/>
        <end position="69"/>
    </location>
</feature>
<keyword evidence="5" id="KW-0805">Transcription regulation</keyword>
<evidence type="ECO:0000256" key="3">
    <source>
        <dbReference type="ARBA" id="ARBA00022576"/>
    </source>
</evidence>
<dbReference type="CDD" id="cd00609">
    <property type="entry name" value="AAT_like"/>
    <property type="match status" value="1"/>
</dbReference>
<evidence type="ECO:0000313" key="10">
    <source>
        <dbReference type="Proteomes" id="UP000681526"/>
    </source>
</evidence>
<dbReference type="EMBL" id="CAJRAY010000097">
    <property type="protein sequence ID" value="CAG5092776.1"/>
    <property type="molecule type" value="Genomic_DNA"/>
</dbReference>
<evidence type="ECO:0000313" key="9">
    <source>
        <dbReference type="EMBL" id="CAG5092776.1"/>
    </source>
</evidence>
<dbReference type="InterPro" id="IPR036390">
    <property type="entry name" value="WH_DNA-bd_sf"/>
</dbReference>
<keyword evidence="3 9" id="KW-0032">Aminotransferase</keyword>
<keyword evidence="7" id="KW-0804">Transcription</keyword>
<dbReference type="Pfam" id="PF00392">
    <property type="entry name" value="GntR"/>
    <property type="match status" value="1"/>
</dbReference>
<keyword evidence="4" id="KW-0663">Pyridoxal phosphate</keyword>
<keyword evidence="6" id="KW-0238">DNA-binding</keyword>
<keyword evidence="3 9" id="KW-0808">Transferase</keyword>
<accession>A0ABM8V976</accession>
<dbReference type="Proteomes" id="UP000681526">
    <property type="component" value="Unassembled WGS sequence"/>
</dbReference>
<evidence type="ECO:0000259" key="8">
    <source>
        <dbReference type="PROSITE" id="PS50949"/>
    </source>
</evidence>
<name>A0ABM8V976_THEXY</name>
<evidence type="ECO:0000256" key="7">
    <source>
        <dbReference type="ARBA" id="ARBA00023163"/>
    </source>
</evidence>
<evidence type="ECO:0000256" key="5">
    <source>
        <dbReference type="ARBA" id="ARBA00023015"/>
    </source>
</evidence>
<evidence type="ECO:0000256" key="4">
    <source>
        <dbReference type="ARBA" id="ARBA00022898"/>
    </source>
</evidence>
<dbReference type="Pfam" id="PF00155">
    <property type="entry name" value="Aminotran_1_2"/>
    <property type="match status" value="1"/>
</dbReference>
<comment type="caution">
    <text evidence="9">The sequence shown here is derived from an EMBL/GenBank/DDBJ whole genome shotgun (WGS) entry which is preliminary data.</text>
</comment>
<comment type="cofactor">
    <cofactor evidence="1">
        <name>pyridoxal 5'-phosphate</name>
        <dbReference type="ChEBI" id="CHEBI:597326"/>
    </cofactor>
</comment>
<dbReference type="InterPro" id="IPR004839">
    <property type="entry name" value="Aminotransferase_I/II_large"/>
</dbReference>
<dbReference type="GO" id="GO:0008483">
    <property type="term" value="F:transaminase activity"/>
    <property type="evidence" value="ECO:0007669"/>
    <property type="project" value="UniProtKB-KW"/>
</dbReference>
<dbReference type="SUPFAM" id="SSF53383">
    <property type="entry name" value="PLP-dependent transferases"/>
    <property type="match status" value="1"/>
</dbReference>
<proteinExistence type="inferred from homology"/>
<keyword evidence="10" id="KW-1185">Reference proteome</keyword>
<dbReference type="CDD" id="cd07377">
    <property type="entry name" value="WHTH_GntR"/>
    <property type="match status" value="1"/>
</dbReference>
<evidence type="ECO:0000256" key="2">
    <source>
        <dbReference type="ARBA" id="ARBA00005384"/>
    </source>
</evidence>
<reference evidence="9 10" key="1">
    <citation type="submission" date="2021-04" db="EMBL/GenBank/DDBJ databases">
        <authorList>
            <person name="Rakotoarivonina H."/>
        </authorList>
    </citation>
    <scope>NUCLEOTIDE SEQUENCE [LARGE SCALE GENOMIC DNA]</scope>
    <source>
        <strain evidence="9 10">XE</strain>
    </source>
</reference>
<evidence type="ECO:0000256" key="1">
    <source>
        <dbReference type="ARBA" id="ARBA00001933"/>
    </source>
</evidence>
<comment type="similarity">
    <text evidence="2">In the C-terminal section; belongs to the class-I pyridoxal-phosphate-dependent aminotransferase family.</text>
</comment>
<dbReference type="PANTHER" id="PTHR46577:SF1">
    <property type="entry name" value="HTH-TYPE TRANSCRIPTIONAL REGULATORY PROTEIN GABR"/>
    <property type="match status" value="1"/>
</dbReference>